<feature type="domain" description="Response regulatory" evidence="2">
    <location>
        <begin position="4"/>
        <end position="118"/>
    </location>
</feature>
<dbReference type="AlphaFoldDB" id="A0A160TDK0"/>
<dbReference type="Gene3D" id="2.40.50.1020">
    <property type="entry name" value="LytTr DNA-binding domain"/>
    <property type="match status" value="1"/>
</dbReference>
<dbReference type="EMBL" id="CZQC01000061">
    <property type="protein sequence ID" value="CUS42071.1"/>
    <property type="molecule type" value="Genomic_DNA"/>
</dbReference>
<dbReference type="SMART" id="SM00448">
    <property type="entry name" value="REC"/>
    <property type="match status" value="1"/>
</dbReference>
<dbReference type="PANTHER" id="PTHR48111:SF3">
    <property type="entry name" value="TRANSCRIPTIONAL REGULATORY PROTEIN BTSR"/>
    <property type="match status" value="1"/>
</dbReference>
<evidence type="ECO:0000259" key="3">
    <source>
        <dbReference type="PROSITE" id="PS50930"/>
    </source>
</evidence>
<organism evidence="4">
    <name type="scientific">hydrothermal vent metagenome</name>
    <dbReference type="NCBI Taxonomy" id="652676"/>
    <lineage>
        <taxon>unclassified sequences</taxon>
        <taxon>metagenomes</taxon>
        <taxon>ecological metagenomes</taxon>
    </lineage>
</organism>
<evidence type="ECO:0000259" key="2">
    <source>
        <dbReference type="PROSITE" id="PS50110"/>
    </source>
</evidence>
<dbReference type="GO" id="GO:0032993">
    <property type="term" value="C:protein-DNA complex"/>
    <property type="evidence" value="ECO:0007669"/>
    <property type="project" value="TreeGrafter"/>
</dbReference>
<dbReference type="InterPro" id="IPR001789">
    <property type="entry name" value="Sig_transdc_resp-reg_receiver"/>
</dbReference>
<dbReference type="PROSITE" id="PS50110">
    <property type="entry name" value="RESPONSE_REGULATORY"/>
    <property type="match status" value="1"/>
</dbReference>
<dbReference type="GO" id="GO:0005829">
    <property type="term" value="C:cytosol"/>
    <property type="evidence" value="ECO:0007669"/>
    <property type="project" value="TreeGrafter"/>
</dbReference>
<dbReference type="InterPro" id="IPR039420">
    <property type="entry name" value="WalR-like"/>
</dbReference>
<accession>A0A160TDK0</accession>
<evidence type="ECO:0000313" key="4">
    <source>
        <dbReference type="EMBL" id="CUS42071.1"/>
    </source>
</evidence>
<dbReference type="InterPro" id="IPR007492">
    <property type="entry name" value="LytTR_DNA-bd_dom"/>
</dbReference>
<dbReference type="PANTHER" id="PTHR48111">
    <property type="entry name" value="REGULATOR OF RPOS"/>
    <property type="match status" value="1"/>
</dbReference>
<keyword evidence="1" id="KW-0238">DNA-binding</keyword>
<dbReference type="InterPro" id="IPR011006">
    <property type="entry name" value="CheY-like_superfamily"/>
</dbReference>
<feature type="domain" description="HTH LytTR-type" evidence="3">
    <location>
        <begin position="137"/>
        <end position="240"/>
    </location>
</feature>
<dbReference type="PROSITE" id="PS50930">
    <property type="entry name" value="HTH_LYTTR"/>
    <property type="match status" value="1"/>
</dbReference>
<dbReference type="Gene3D" id="3.40.50.2300">
    <property type="match status" value="1"/>
</dbReference>
<evidence type="ECO:0000256" key="1">
    <source>
        <dbReference type="ARBA" id="ARBA00023125"/>
    </source>
</evidence>
<gene>
    <name evidence="4" type="ORF">MGWOODY_Tha1353</name>
</gene>
<sequence>MSYRVLLVDDEPLARERLKRLLLEHSDFQCVSEAANGLAALSWLSQFQADVVLMDIQMPGMDGLAAAAEIAQLANPPVVIFCTAYDEHALDAFRVNAADYLLKPIRKEDLSRALKRAAERLGSAIPMPISSAARTHISAKTHAGLQLIPVSSIFYFSADQKYVSVVHSQGETLIDDSLRQLEDEFGEQLIRIHRSTLVTRQSIERLETNDHGAVLYLRGLEQGLPVSRRHLPSLRKIMKQL</sequence>
<dbReference type="SUPFAM" id="SSF52172">
    <property type="entry name" value="CheY-like"/>
    <property type="match status" value="1"/>
</dbReference>
<dbReference type="Pfam" id="PF00072">
    <property type="entry name" value="Response_reg"/>
    <property type="match status" value="1"/>
</dbReference>
<proteinExistence type="predicted"/>
<dbReference type="GO" id="GO:0000156">
    <property type="term" value="F:phosphorelay response regulator activity"/>
    <property type="evidence" value="ECO:0007669"/>
    <property type="project" value="TreeGrafter"/>
</dbReference>
<protein>
    <submittedName>
        <fullName evidence="4">Autolysis response regulater LytR</fullName>
    </submittedName>
</protein>
<reference evidence="4" key="1">
    <citation type="submission" date="2015-10" db="EMBL/GenBank/DDBJ databases">
        <authorList>
            <person name="Gilbert D.G."/>
        </authorList>
    </citation>
    <scope>NUCLEOTIDE SEQUENCE</scope>
</reference>
<name>A0A160TDK0_9ZZZZ</name>
<dbReference type="GO" id="GO:0000976">
    <property type="term" value="F:transcription cis-regulatory region binding"/>
    <property type="evidence" value="ECO:0007669"/>
    <property type="project" value="TreeGrafter"/>
</dbReference>
<dbReference type="GO" id="GO:0006355">
    <property type="term" value="P:regulation of DNA-templated transcription"/>
    <property type="evidence" value="ECO:0007669"/>
    <property type="project" value="TreeGrafter"/>
</dbReference>
<dbReference type="SMART" id="SM00850">
    <property type="entry name" value="LytTR"/>
    <property type="match status" value="1"/>
</dbReference>
<dbReference type="Pfam" id="PF04397">
    <property type="entry name" value="LytTR"/>
    <property type="match status" value="1"/>
</dbReference>